<dbReference type="EMBL" id="JAFBEV010000008">
    <property type="protein sequence ID" value="MBM7657778.1"/>
    <property type="molecule type" value="Genomic_DNA"/>
</dbReference>
<proteinExistence type="predicted"/>
<keyword evidence="2" id="KW-1185">Reference proteome</keyword>
<protein>
    <submittedName>
        <fullName evidence="1">Uncharacterized protein</fullName>
    </submittedName>
</protein>
<accession>A0ABS2Q7Q5</accession>
<name>A0ABS2Q7Q5_9BACL</name>
<evidence type="ECO:0000313" key="2">
    <source>
        <dbReference type="Proteomes" id="UP000823201"/>
    </source>
</evidence>
<reference evidence="1 2" key="1">
    <citation type="submission" date="2021-01" db="EMBL/GenBank/DDBJ databases">
        <title>Genomic Encyclopedia of Type Strains, Phase IV (KMG-IV): sequencing the most valuable type-strain genomes for metagenomic binning, comparative biology and taxonomic classification.</title>
        <authorList>
            <person name="Goeker M."/>
        </authorList>
    </citation>
    <scope>NUCLEOTIDE SEQUENCE [LARGE SCALE GENOMIC DNA]</scope>
    <source>
        <strain evidence="1 2">DSM 100968</strain>
    </source>
</reference>
<gene>
    <name evidence="1" type="ORF">JOC27_001228</name>
</gene>
<organism evidence="1 2">
    <name type="scientific">Sporolactobacillus spathodeae</name>
    <dbReference type="NCBI Taxonomy" id="1465502"/>
    <lineage>
        <taxon>Bacteria</taxon>
        <taxon>Bacillati</taxon>
        <taxon>Bacillota</taxon>
        <taxon>Bacilli</taxon>
        <taxon>Bacillales</taxon>
        <taxon>Sporolactobacillaceae</taxon>
        <taxon>Sporolactobacillus</taxon>
    </lineage>
</organism>
<sequence>MPVIPDNISGNLRQQLPSYSGHLTVSLTQAHYTGGGSGVA</sequence>
<evidence type="ECO:0000313" key="1">
    <source>
        <dbReference type="EMBL" id="MBM7657778.1"/>
    </source>
</evidence>
<comment type="caution">
    <text evidence="1">The sequence shown here is derived from an EMBL/GenBank/DDBJ whole genome shotgun (WGS) entry which is preliminary data.</text>
</comment>
<dbReference type="Proteomes" id="UP000823201">
    <property type="component" value="Unassembled WGS sequence"/>
</dbReference>